<dbReference type="EMBL" id="JBJJXI010000113">
    <property type="protein sequence ID" value="KAL3390982.1"/>
    <property type="molecule type" value="Genomic_DNA"/>
</dbReference>
<evidence type="ECO:0000256" key="8">
    <source>
        <dbReference type="SAM" id="MobiDB-lite"/>
    </source>
</evidence>
<dbReference type="GO" id="GO:0004519">
    <property type="term" value="F:endonuclease activity"/>
    <property type="evidence" value="ECO:0007669"/>
    <property type="project" value="UniProtKB-KW"/>
</dbReference>
<reference evidence="11 12" key="1">
    <citation type="journal article" date="2024" name="bioRxiv">
        <title>A reference genome for Trichogramma kaykai: A tiny desert-dwelling parasitoid wasp with competing sex-ratio distorters.</title>
        <authorList>
            <person name="Culotta J."/>
            <person name="Lindsey A.R."/>
        </authorList>
    </citation>
    <scope>NUCLEOTIDE SEQUENCE [LARGE SCALE GENOMIC DNA]</scope>
    <source>
        <strain evidence="11 12">KSX58</strain>
    </source>
</reference>
<dbReference type="GO" id="GO:0016787">
    <property type="term" value="F:hydrolase activity"/>
    <property type="evidence" value="ECO:0007669"/>
    <property type="project" value="UniProtKB-KW"/>
</dbReference>
<dbReference type="EC" id="2.7.7.49" evidence="1"/>
<dbReference type="Gene3D" id="2.40.70.10">
    <property type="entry name" value="Acid Proteases"/>
    <property type="match status" value="1"/>
</dbReference>
<name>A0ABD2WD02_9HYME</name>
<dbReference type="CDD" id="cd01647">
    <property type="entry name" value="RT_LTR"/>
    <property type="match status" value="1"/>
</dbReference>
<evidence type="ECO:0000256" key="3">
    <source>
        <dbReference type="ARBA" id="ARBA00022695"/>
    </source>
</evidence>
<feature type="domain" description="Integrase catalytic" evidence="10">
    <location>
        <begin position="751"/>
        <end position="913"/>
    </location>
</feature>
<evidence type="ECO:0000259" key="10">
    <source>
        <dbReference type="PROSITE" id="PS50994"/>
    </source>
</evidence>
<evidence type="ECO:0000313" key="11">
    <source>
        <dbReference type="EMBL" id="KAL3390982.1"/>
    </source>
</evidence>
<evidence type="ECO:0000256" key="2">
    <source>
        <dbReference type="ARBA" id="ARBA00022679"/>
    </source>
</evidence>
<dbReference type="PANTHER" id="PTHR37984">
    <property type="entry name" value="PROTEIN CBG26694"/>
    <property type="match status" value="1"/>
</dbReference>
<dbReference type="Proteomes" id="UP001627154">
    <property type="component" value="Unassembled WGS sequence"/>
</dbReference>
<sequence length="1123" mass="127219">MEVRAILGQQEVVAVLDSAATHNFIQPDSLPPLTKIHKVNFTADLAAKQQEMRVTSIATIQITLQNQEFELDVFVAPDLGRPFILGLTWLREERAVVDLYQDVVHLGKRFRCTVPLIPPQGSTPKLNNHIELENGFPKECQKEVRAMLESHSHILTPTPGRLTRTTSIRHEIRLTNPTPFRLPPYRYSDEKKLEIDQQVKGMLDQGIIETCVSPYSSPIVLAKKKDGTWRFCIDYRRLNSLTEDSAQPIPRISDTLKELGDSKVFSTLDLKSGYWQVPLAQRSKPLTAFSTPSGGTYQFNVMPFGLKGAPGTFQRLMAQEVLTGYLGKFCICYLDDIIIHSKTYEEHLHHLSLVLERLSIHNLTCCPEKLKIGLSQLEYLGSYVTDQGNEAKKDYLRELQKTPPPTTIKQLQSFVGACNWLHEYVKDLATSLAPLTGLLKKRTLHWTAETQQAFEKVKERFKGPLRLSRPSPGQRFILQTDASGIGMGAVLLQQRPDQQPVIIAYASAKLTPTEQRYHCNEQECLAVIWGIKRFRHYLEDAPFTLRTDSKTLIWLDRFKETRDKLLRWALLLQEFQFTIEHCAGKDNELPDLLSRNPLGLHDELEDIDRMMPPESAPSSVSPTKPQILMVELAEPLIDEIIRHQQHDEKLAQLATHSLQGNSGPYQLEEGALWYEDPQTKSKRLTVPLSSRKRVLFEFHDQIGHPGEDETIRSIASRFHWPGQSNSVREHVKLCHICACGKKAKTSPTDMRPHQPTEPWKTIAVDFMGPYPITARRKRFILVVTDLFSRWTEAFAMTASDTPKLIKLLEEEVFGRWGYPQSILSDNGPQFRSLAWKQACEKWQCRLYTTAIYSPRANPTERRNQEIKKGLRLHLMGEQHNQWDLKLPSVLYDLRCRKNAATGVTPAHLLLGKELSRPGDWKLQLRAPAITERHLRVAQAQLQQAKYQAKYASVAPNKFPIKPGDLVYAKTHPLSNAAERYHAGFEAKWEGPFAVTNQLSEDVFELDKHGSSTKTHRSELRPNSSGTQLAITAPSSSDPIPTTVQSDQTPTTPGSDPIPATPSSDPIPTTAPSDPTPIQSDSDQVLTTSSSDAHPTATPEKEGREKEDDGSAERQHRYNLRRRK</sequence>
<evidence type="ECO:0000256" key="1">
    <source>
        <dbReference type="ARBA" id="ARBA00012493"/>
    </source>
</evidence>
<dbReference type="InterPro" id="IPR041588">
    <property type="entry name" value="Integrase_H2C2"/>
</dbReference>
<dbReference type="InterPro" id="IPR043502">
    <property type="entry name" value="DNA/RNA_pol_sf"/>
</dbReference>
<dbReference type="PANTHER" id="PTHR37984:SF5">
    <property type="entry name" value="PROTEIN NYNRIN-LIKE"/>
    <property type="match status" value="1"/>
</dbReference>
<dbReference type="SUPFAM" id="SSF53098">
    <property type="entry name" value="Ribonuclease H-like"/>
    <property type="match status" value="1"/>
</dbReference>
<gene>
    <name evidence="11" type="ORF">TKK_014237</name>
</gene>
<dbReference type="Gene3D" id="3.30.70.270">
    <property type="match status" value="2"/>
</dbReference>
<feature type="compositionally biased region" description="Basic and acidic residues" evidence="8">
    <location>
        <begin position="1098"/>
        <end position="1115"/>
    </location>
</feature>
<dbReference type="FunFam" id="3.30.70.270:FF:000020">
    <property type="entry name" value="Transposon Tf2-6 polyprotein-like Protein"/>
    <property type="match status" value="1"/>
</dbReference>
<dbReference type="Gene3D" id="1.10.340.70">
    <property type="match status" value="1"/>
</dbReference>
<feature type="compositionally biased region" description="Polar residues" evidence="8">
    <location>
        <begin position="1020"/>
        <end position="1053"/>
    </location>
</feature>
<dbReference type="PROSITE" id="PS50994">
    <property type="entry name" value="INTEGRASE"/>
    <property type="match status" value="1"/>
</dbReference>
<dbReference type="FunFam" id="1.10.340.70:FF:000001">
    <property type="entry name" value="Retrovirus-related Pol polyprotein from transposon gypsy-like Protein"/>
    <property type="match status" value="1"/>
</dbReference>
<dbReference type="Pfam" id="PF17921">
    <property type="entry name" value="Integrase_H2C2"/>
    <property type="match status" value="1"/>
</dbReference>
<proteinExistence type="predicted"/>
<keyword evidence="2" id="KW-0808">Transferase</keyword>
<dbReference type="Gene3D" id="3.30.420.10">
    <property type="entry name" value="Ribonuclease H-like superfamily/Ribonuclease H"/>
    <property type="match status" value="1"/>
</dbReference>
<dbReference type="InterPro" id="IPR036397">
    <property type="entry name" value="RNaseH_sf"/>
</dbReference>
<accession>A0ABD2WD02</accession>
<dbReference type="FunFam" id="3.10.20.370:FF:000001">
    <property type="entry name" value="Retrovirus-related Pol polyprotein from transposon 17.6-like protein"/>
    <property type="match status" value="1"/>
</dbReference>
<evidence type="ECO:0000259" key="9">
    <source>
        <dbReference type="PROSITE" id="PS50878"/>
    </source>
</evidence>
<dbReference type="InterPro" id="IPR012337">
    <property type="entry name" value="RNaseH-like_sf"/>
</dbReference>
<evidence type="ECO:0000256" key="4">
    <source>
        <dbReference type="ARBA" id="ARBA00022722"/>
    </source>
</evidence>
<dbReference type="Pfam" id="PF00665">
    <property type="entry name" value="rve"/>
    <property type="match status" value="1"/>
</dbReference>
<evidence type="ECO:0000256" key="6">
    <source>
        <dbReference type="ARBA" id="ARBA00022801"/>
    </source>
</evidence>
<dbReference type="GO" id="GO:0003964">
    <property type="term" value="F:RNA-directed DNA polymerase activity"/>
    <property type="evidence" value="ECO:0007669"/>
    <property type="project" value="UniProtKB-KW"/>
</dbReference>
<feature type="compositionally biased region" description="Basic and acidic residues" evidence="8">
    <location>
        <begin position="1007"/>
        <end position="1019"/>
    </location>
</feature>
<evidence type="ECO:0000256" key="5">
    <source>
        <dbReference type="ARBA" id="ARBA00022759"/>
    </source>
</evidence>
<keyword evidence="6" id="KW-0378">Hydrolase</keyword>
<dbReference type="CDD" id="cd09274">
    <property type="entry name" value="RNase_HI_RT_Ty3"/>
    <property type="match status" value="1"/>
</dbReference>
<dbReference type="CDD" id="cd00303">
    <property type="entry name" value="retropepsin_like"/>
    <property type="match status" value="1"/>
</dbReference>
<feature type="compositionally biased region" description="Polar residues" evidence="8">
    <location>
        <begin position="1060"/>
        <end position="1092"/>
    </location>
</feature>
<evidence type="ECO:0000313" key="12">
    <source>
        <dbReference type="Proteomes" id="UP001627154"/>
    </source>
</evidence>
<dbReference type="InterPro" id="IPR043128">
    <property type="entry name" value="Rev_trsase/Diguanyl_cyclase"/>
</dbReference>
<dbReference type="InterPro" id="IPR041373">
    <property type="entry name" value="RT_RNaseH"/>
</dbReference>
<dbReference type="InterPro" id="IPR000477">
    <property type="entry name" value="RT_dom"/>
</dbReference>
<keyword evidence="3" id="KW-0548">Nucleotidyltransferase</keyword>
<dbReference type="InterPro" id="IPR021109">
    <property type="entry name" value="Peptidase_aspartic_dom_sf"/>
</dbReference>
<dbReference type="InterPro" id="IPR001584">
    <property type="entry name" value="Integrase_cat-core"/>
</dbReference>
<dbReference type="GO" id="GO:0042575">
    <property type="term" value="C:DNA polymerase complex"/>
    <property type="evidence" value="ECO:0007669"/>
    <property type="project" value="UniProtKB-ARBA"/>
</dbReference>
<dbReference type="Pfam" id="PF00078">
    <property type="entry name" value="RVT_1"/>
    <property type="match status" value="1"/>
</dbReference>
<keyword evidence="7" id="KW-0695">RNA-directed DNA polymerase</keyword>
<evidence type="ECO:0000256" key="7">
    <source>
        <dbReference type="ARBA" id="ARBA00022918"/>
    </source>
</evidence>
<dbReference type="AlphaFoldDB" id="A0ABD2WD02"/>
<keyword evidence="12" id="KW-1185">Reference proteome</keyword>
<dbReference type="Gene3D" id="3.10.20.370">
    <property type="match status" value="1"/>
</dbReference>
<dbReference type="InterPro" id="IPR050951">
    <property type="entry name" value="Retrovirus_Pol_polyprotein"/>
</dbReference>
<keyword evidence="5" id="KW-0255">Endonuclease</keyword>
<feature type="region of interest" description="Disordered" evidence="8">
    <location>
        <begin position="1007"/>
        <end position="1123"/>
    </location>
</feature>
<dbReference type="Pfam" id="PF17917">
    <property type="entry name" value="RT_RNaseH"/>
    <property type="match status" value="1"/>
</dbReference>
<comment type="caution">
    <text evidence="11">The sequence shown here is derived from an EMBL/GenBank/DDBJ whole genome shotgun (WGS) entry which is preliminary data.</text>
</comment>
<dbReference type="Gene3D" id="3.10.10.10">
    <property type="entry name" value="HIV Type 1 Reverse Transcriptase, subunit A, domain 1"/>
    <property type="match status" value="1"/>
</dbReference>
<keyword evidence="4" id="KW-0540">Nuclease</keyword>
<organism evidence="11 12">
    <name type="scientific">Trichogramma kaykai</name>
    <dbReference type="NCBI Taxonomy" id="54128"/>
    <lineage>
        <taxon>Eukaryota</taxon>
        <taxon>Metazoa</taxon>
        <taxon>Ecdysozoa</taxon>
        <taxon>Arthropoda</taxon>
        <taxon>Hexapoda</taxon>
        <taxon>Insecta</taxon>
        <taxon>Pterygota</taxon>
        <taxon>Neoptera</taxon>
        <taxon>Endopterygota</taxon>
        <taxon>Hymenoptera</taxon>
        <taxon>Apocrita</taxon>
        <taxon>Proctotrupomorpha</taxon>
        <taxon>Chalcidoidea</taxon>
        <taxon>Trichogrammatidae</taxon>
        <taxon>Trichogramma</taxon>
    </lineage>
</organism>
<feature type="domain" description="Reverse transcriptase" evidence="9">
    <location>
        <begin position="203"/>
        <end position="384"/>
    </location>
</feature>
<dbReference type="PROSITE" id="PS50878">
    <property type="entry name" value="RT_POL"/>
    <property type="match status" value="1"/>
</dbReference>
<protein>
    <recommendedName>
        <fullName evidence="1">RNA-directed DNA polymerase</fullName>
        <ecNumber evidence="1">2.7.7.49</ecNumber>
    </recommendedName>
</protein>
<dbReference type="SUPFAM" id="SSF56672">
    <property type="entry name" value="DNA/RNA polymerases"/>
    <property type="match status" value="1"/>
</dbReference>